<dbReference type="STRING" id="1177982.SAMN04489711_12429"/>
<dbReference type="Proteomes" id="UP000199119">
    <property type="component" value="Unassembled WGS sequence"/>
</dbReference>
<organism evidence="3 4">
    <name type="scientific">Paracidovorax wautersii</name>
    <dbReference type="NCBI Taxonomy" id="1177982"/>
    <lineage>
        <taxon>Bacteria</taxon>
        <taxon>Pseudomonadati</taxon>
        <taxon>Pseudomonadota</taxon>
        <taxon>Betaproteobacteria</taxon>
        <taxon>Burkholderiales</taxon>
        <taxon>Comamonadaceae</taxon>
        <taxon>Paracidovorax</taxon>
    </lineage>
</organism>
<dbReference type="Gene3D" id="1.25.40.10">
    <property type="entry name" value="Tetratricopeptide repeat domain"/>
    <property type="match status" value="1"/>
</dbReference>
<dbReference type="RefSeq" id="WP_092942241.1">
    <property type="nucleotide sequence ID" value="NZ_FONX01000024.1"/>
</dbReference>
<dbReference type="SMART" id="SM00028">
    <property type="entry name" value="TPR"/>
    <property type="match status" value="4"/>
</dbReference>
<dbReference type="Pfam" id="PF13424">
    <property type="entry name" value="TPR_12"/>
    <property type="match status" value="1"/>
</dbReference>
<evidence type="ECO:0000313" key="3">
    <source>
        <dbReference type="EMBL" id="SFF30244.1"/>
    </source>
</evidence>
<keyword evidence="4" id="KW-1185">Reference proteome</keyword>
<name>A0A1I2HJD0_9BURK</name>
<dbReference type="PROSITE" id="PS50005">
    <property type="entry name" value="TPR"/>
    <property type="match status" value="1"/>
</dbReference>
<dbReference type="Pfam" id="PF14559">
    <property type="entry name" value="TPR_19"/>
    <property type="match status" value="1"/>
</dbReference>
<evidence type="ECO:0000313" key="4">
    <source>
        <dbReference type="Proteomes" id="UP000199119"/>
    </source>
</evidence>
<feature type="region of interest" description="Disordered" evidence="2">
    <location>
        <begin position="35"/>
        <end position="55"/>
    </location>
</feature>
<keyword evidence="1" id="KW-0802">TPR repeat</keyword>
<dbReference type="PANTHER" id="PTHR12558:SF13">
    <property type="entry name" value="CELL DIVISION CYCLE PROTEIN 27 HOMOLOG"/>
    <property type="match status" value="1"/>
</dbReference>
<dbReference type="OrthoDB" id="9814042at2"/>
<feature type="repeat" description="TPR" evidence="1">
    <location>
        <begin position="93"/>
        <end position="126"/>
    </location>
</feature>
<protein>
    <submittedName>
        <fullName evidence="3">Type IV pilus assembly protein PilF</fullName>
    </submittedName>
</protein>
<dbReference type="InterPro" id="IPR013360">
    <property type="entry name" value="Pilus_4_PilW"/>
</dbReference>
<evidence type="ECO:0000256" key="1">
    <source>
        <dbReference type="PROSITE-ProRule" id="PRU00339"/>
    </source>
</evidence>
<dbReference type="SUPFAM" id="SSF48452">
    <property type="entry name" value="TPR-like"/>
    <property type="match status" value="1"/>
</dbReference>
<dbReference type="AlphaFoldDB" id="A0A1I2HJD0"/>
<dbReference type="InterPro" id="IPR019734">
    <property type="entry name" value="TPR_rpt"/>
</dbReference>
<dbReference type="InterPro" id="IPR011990">
    <property type="entry name" value="TPR-like_helical_dom_sf"/>
</dbReference>
<dbReference type="PANTHER" id="PTHR12558">
    <property type="entry name" value="CELL DIVISION CYCLE 16,23,27"/>
    <property type="match status" value="1"/>
</dbReference>
<gene>
    <name evidence="3" type="ORF">SAMN04489711_12429</name>
</gene>
<sequence length="277" mass="31091">MTFSWALWRRWGAATGIYLVCAYLLAGCANAPGSASASASSASDPIVTPSDESETRRRARIRLELAASYLQRGQATVALDEVKQSVAIDPTFADAHHLMGLVYMRLGNLDQAEDSLRRAQSLKPGDPDIMHNYGWLQCQRQRYADAEQWFERALAVPTYPSRSRTLMSQGVCLERAGDPVRAEQALSKAYEMDAGNPVIGYYLAALKFRKGDVKQAQFYVRRVNNGEFSTAESLWLGIKVERALKEPLAMRQLGDQLRRRFPDSRELLAYERGTFDE</sequence>
<reference evidence="4" key="1">
    <citation type="submission" date="2016-10" db="EMBL/GenBank/DDBJ databases">
        <authorList>
            <person name="Varghese N."/>
            <person name="Submissions S."/>
        </authorList>
    </citation>
    <scope>NUCLEOTIDE SEQUENCE [LARGE SCALE GENOMIC DNA]</scope>
    <source>
        <strain evidence="4">DSM 27981</strain>
    </source>
</reference>
<evidence type="ECO:0000256" key="2">
    <source>
        <dbReference type="SAM" id="MobiDB-lite"/>
    </source>
</evidence>
<dbReference type="EMBL" id="FONX01000024">
    <property type="protein sequence ID" value="SFF30244.1"/>
    <property type="molecule type" value="Genomic_DNA"/>
</dbReference>
<proteinExistence type="predicted"/>
<accession>A0A1I2HJD0</accession>
<dbReference type="NCBIfam" id="TIGR02521">
    <property type="entry name" value="type_IV_pilW"/>
    <property type="match status" value="1"/>
</dbReference>